<evidence type="ECO:0000313" key="2">
    <source>
        <dbReference type="Proteomes" id="UP000198512"/>
    </source>
</evidence>
<sequence length="34" mass="4149">MYIDYRAMARDMEYGGDVFTLETGFEQVHVFWNR</sequence>
<dbReference type="Gene3D" id="1.10.10.1190">
    <property type="entry name" value="Antirestriction protein ArdA, domain 3"/>
    <property type="match status" value="1"/>
</dbReference>
<comment type="caution">
    <text evidence="1">The sequence shown here is derived from an EMBL/GenBank/DDBJ whole genome shotgun (WGS) entry which is preliminary data.</text>
</comment>
<dbReference type="EMBL" id="FOFP01000029">
    <property type="protein sequence ID" value="SER43195.1"/>
    <property type="molecule type" value="Genomic_DNA"/>
</dbReference>
<evidence type="ECO:0000313" key="1">
    <source>
        <dbReference type="EMBL" id="SER43195.1"/>
    </source>
</evidence>
<dbReference type="Proteomes" id="UP000198512">
    <property type="component" value="Unassembled WGS sequence"/>
</dbReference>
<protein>
    <submittedName>
        <fullName evidence="1">Uncharacterized protein</fullName>
    </submittedName>
</protein>
<gene>
    <name evidence="1" type="ORF">SAMN05216600_12923</name>
</gene>
<dbReference type="InterPro" id="IPR041893">
    <property type="entry name" value="ArdA_dom3"/>
</dbReference>
<organism evidence="1 2">
    <name type="scientific">Pseudomonas cuatrocienegasensis</name>
    <dbReference type="NCBI Taxonomy" id="543360"/>
    <lineage>
        <taxon>Bacteria</taxon>
        <taxon>Pseudomonadati</taxon>
        <taxon>Pseudomonadota</taxon>
        <taxon>Gammaproteobacteria</taxon>
        <taxon>Pseudomonadales</taxon>
        <taxon>Pseudomonadaceae</taxon>
        <taxon>Pseudomonas</taxon>
    </lineage>
</organism>
<proteinExistence type="predicted"/>
<reference evidence="1 2" key="1">
    <citation type="submission" date="2016-10" db="EMBL/GenBank/DDBJ databases">
        <authorList>
            <person name="Varghese N."/>
            <person name="Submissions S."/>
        </authorList>
    </citation>
    <scope>NUCLEOTIDE SEQUENCE [LARGE SCALE GENOMIC DNA]</scope>
    <source>
        <strain evidence="1 2">CIP 109853</strain>
    </source>
</reference>
<keyword evidence="2" id="KW-1185">Reference proteome</keyword>
<name>A0ABY1BR76_9PSED</name>
<accession>A0ABY1BR76</accession>